<keyword evidence="10" id="KW-1185">Reference proteome</keyword>
<gene>
    <name evidence="9" type="ORF">L2764_15765</name>
</gene>
<evidence type="ECO:0000259" key="7">
    <source>
        <dbReference type="Pfam" id="PF25917"/>
    </source>
</evidence>
<sequence>MPQLLKNKFFILASLLLLFIMGYYSSGYFFIYNNDAYVSADVIKITPSVSGPINEVNVKDNQSVKRGDLLISLDQEPFNIAVDNALALVSQAIAQQSLLSTQLKEAKASIEISQAQVNFAKLEYERYKILQKKNSVSENDLDAKKEQYNIATATLEKSQLTYQDLQKRAPLDQALVLQQKAALRQANYNLKMSKLYAPSDGYINNLKVYSGDYANQATPLFGFISQDSEHIIANIKESNLVSLTKGTSVWVYLSNHPWKLYRGKVDSLGRGVSRNSTQPDPSLPYVEPITNWIRYEYRIPVRIKLINFPKDKALPVGIDAKVIVF</sequence>
<dbReference type="Proteomes" id="UP001203423">
    <property type="component" value="Unassembled WGS sequence"/>
</dbReference>
<reference evidence="9 10" key="1">
    <citation type="submission" date="2022-01" db="EMBL/GenBank/DDBJ databases">
        <title>Whole genome-based taxonomy of the Shewanellaceae.</title>
        <authorList>
            <person name="Martin-Rodriguez A.J."/>
        </authorList>
    </citation>
    <scope>NUCLEOTIDE SEQUENCE [LARGE SCALE GENOMIC DNA]</scope>
    <source>
        <strain evidence="9 10">DSM 17177</strain>
    </source>
</reference>
<comment type="caution">
    <text evidence="9">The sequence shown here is derived from an EMBL/GenBank/DDBJ whole genome shotgun (WGS) entry which is preliminary data.</text>
</comment>
<evidence type="ECO:0000256" key="6">
    <source>
        <dbReference type="SAM" id="Coils"/>
    </source>
</evidence>
<dbReference type="Gene3D" id="2.40.50.100">
    <property type="match status" value="1"/>
</dbReference>
<feature type="coiled-coil region" evidence="6">
    <location>
        <begin position="103"/>
        <end position="147"/>
    </location>
</feature>
<proteinExistence type="inferred from homology"/>
<evidence type="ECO:0000313" key="10">
    <source>
        <dbReference type="Proteomes" id="UP001203423"/>
    </source>
</evidence>
<dbReference type="InterPro" id="IPR050739">
    <property type="entry name" value="MFP"/>
</dbReference>
<evidence type="ECO:0000256" key="5">
    <source>
        <dbReference type="ARBA" id="ARBA00023136"/>
    </source>
</evidence>
<organism evidence="9 10">
    <name type="scientific">Shewanella surugensis</name>
    <dbReference type="NCBI Taxonomy" id="212020"/>
    <lineage>
        <taxon>Bacteria</taxon>
        <taxon>Pseudomonadati</taxon>
        <taxon>Pseudomonadota</taxon>
        <taxon>Gammaproteobacteria</taxon>
        <taxon>Alteromonadales</taxon>
        <taxon>Shewanellaceae</taxon>
        <taxon>Shewanella</taxon>
    </lineage>
</organism>
<dbReference type="PANTHER" id="PTHR30386">
    <property type="entry name" value="MEMBRANE FUSION SUBUNIT OF EMRAB-TOLC MULTIDRUG EFFLUX PUMP"/>
    <property type="match status" value="1"/>
</dbReference>
<keyword evidence="4" id="KW-1133">Transmembrane helix</keyword>
<evidence type="ECO:0000256" key="4">
    <source>
        <dbReference type="ARBA" id="ARBA00022989"/>
    </source>
</evidence>
<evidence type="ECO:0000256" key="2">
    <source>
        <dbReference type="ARBA" id="ARBA00009477"/>
    </source>
</evidence>
<accession>A0ABT0LDW6</accession>
<keyword evidence="6" id="KW-0175">Coiled coil</keyword>
<evidence type="ECO:0000313" key="9">
    <source>
        <dbReference type="EMBL" id="MCL1125887.1"/>
    </source>
</evidence>
<dbReference type="Pfam" id="PF25963">
    <property type="entry name" value="Beta-barrel_AAEA"/>
    <property type="match status" value="1"/>
</dbReference>
<keyword evidence="3" id="KW-0812">Transmembrane</keyword>
<evidence type="ECO:0000256" key="1">
    <source>
        <dbReference type="ARBA" id="ARBA00004167"/>
    </source>
</evidence>
<comment type="subcellular location">
    <subcellularLocation>
        <location evidence="1">Membrane</location>
        <topology evidence="1">Single-pass membrane protein</topology>
    </subcellularLocation>
</comment>
<dbReference type="RefSeq" id="WP_248941221.1">
    <property type="nucleotide sequence ID" value="NZ_JAKIKS010000065.1"/>
</dbReference>
<evidence type="ECO:0000256" key="3">
    <source>
        <dbReference type="ARBA" id="ARBA00022692"/>
    </source>
</evidence>
<dbReference type="Gene3D" id="2.40.30.170">
    <property type="match status" value="1"/>
</dbReference>
<dbReference type="SUPFAM" id="SSF111369">
    <property type="entry name" value="HlyD-like secretion proteins"/>
    <property type="match status" value="3"/>
</dbReference>
<name>A0ABT0LDW6_9GAMM</name>
<protein>
    <submittedName>
        <fullName evidence="9">HlyD family secretion protein</fullName>
    </submittedName>
</protein>
<dbReference type="InterPro" id="IPR058625">
    <property type="entry name" value="MdtA-like_BSH"/>
</dbReference>
<dbReference type="PANTHER" id="PTHR30386:SF26">
    <property type="entry name" value="TRANSPORT PROTEIN COMB"/>
    <property type="match status" value="1"/>
</dbReference>
<dbReference type="Pfam" id="PF25917">
    <property type="entry name" value="BSH_RND"/>
    <property type="match status" value="1"/>
</dbReference>
<dbReference type="InterPro" id="IPR058634">
    <property type="entry name" value="AaeA-lik-b-barrel"/>
</dbReference>
<keyword evidence="5" id="KW-0472">Membrane</keyword>
<evidence type="ECO:0000259" key="8">
    <source>
        <dbReference type="Pfam" id="PF25963"/>
    </source>
</evidence>
<feature type="domain" description="p-hydroxybenzoic acid efflux pump subunit AaeA-like beta-barrel" evidence="8">
    <location>
        <begin position="230"/>
        <end position="324"/>
    </location>
</feature>
<feature type="domain" description="Multidrug resistance protein MdtA-like barrel-sandwich hybrid" evidence="7">
    <location>
        <begin position="42"/>
        <end position="219"/>
    </location>
</feature>
<comment type="similarity">
    <text evidence="2">Belongs to the membrane fusion protein (MFP) (TC 8.A.1) family.</text>
</comment>
<dbReference type="EMBL" id="JAKIKS010000065">
    <property type="protein sequence ID" value="MCL1125887.1"/>
    <property type="molecule type" value="Genomic_DNA"/>
</dbReference>